<dbReference type="EMBL" id="UINC01121812">
    <property type="protein sequence ID" value="SVC97233.1"/>
    <property type="molecule type" value="Genomic_DNA"/>
</dbReference>
<comment type="similarity">
    <text evidence="2">Belongs to the glycosyl hydrolase 88 family.</text>
</comment>
<organism evidence="3">
    <name type="scientific">marine metagenome</name>
    <dbReference type="NCBI Taxonomy" id="408172"/>
    <lineage>
        <taxon>unclassified sequences</taxon>
        <taxon>metagenomes</taxon>
        <taxon>ecological metagenomes</taxon>
    </lineage>
</organism>
<name>A0A382RHT0_9ZZZZ</name>
<evidence type="ECO:0000256" key="2">
    <source>
        <dbReference type="ARBA" id="ARBA00038358"/>
    </source>
</evidence>
<keyword evidence="1" id="KW-0378">Hydrolase</keyword>
<dbReference type="SUPFAM" id="SSF48208">
    <property type="entry name" value="Six-hairpin glycosidases"/>
    <property type="match status" value="1"/>
</dbReference>
<reference evidence="3" key="1">
    <citation type="submission" date="2018-05" db="EMBL/GenBank/DDBJ databases">
        <authorList>
            <person name="Lanie J.A."/>
            <person name="Ng W.-L."/>
            <person name="Kazmierczak K.M."/>
            <person name="Andrzejewski T.M."/>
            <person name="Davidsen T.M."/>
            <person name="Wayne K.J."/>
            <person name="Tettelin H."/>
            <person name="Glass J.I."/>
            <person name="Rusch D."/>
            <person name="Podicherti R."/>
            <person name="Tsui H.-C.T."/>
            <person name="Winkler M.E."/>
        </authorList>
    </citation>
    <scope>NUCLEOTIDE SEQUENCE</scope>
</reference>
<dbReference type="AlphaFoldDB" id="A0A382RHT0"/>
<evidence type="ECO:0000313" key="3">
    <source>
        <dbReference type="EMBL" id="SVC97233.1"/>
    </source>
</evidence>
<sequence>FSDTIRSVRILCLAHRLGHMLMGGGDKPISLLGRAVEHVQTTARFNVYFGQGRDTWDVPGRVVHESIFNTKDGNYRCPSTQQGYSAFSTWTRGLAWILCGYAEQLEFFRTVKPVELEPLGVGKRAFVAMMEKAARATANFHIENSFADGVPFWDTGAPGVASFGRYTSDPSDPYNDVEPLDSSAAAICAQGLLRLGNYLSKKGDKKSGIRYRNAAMTTAAALLDEPYLSTSSRHQGITLHAIYHRPNNWDHVPRGGRQPCGESAMWGDYHTMELIHLVLREAEDGPYPTFFT</sequence>
<protein>
    <recommendedName>
        <fullName evidence="4">Glycosyl hydrolase family 88</fullName>
    </recommendedName>
</protein>
<dbReference type="InterPro" id="IPR008928">
    <property type="entry name" value="6-hairpin_glycosidase_sf"/>
</dbReference>
<feature type="non-terminal residue" evidence="3">
    <location>
        <position position="1"/>
    </location>
</feature>
<evidence type="ECO:0008006" key="4">
    <source>
        <dbReference type="Google" id="ProtNLM"/>
    </source>
</evidence>
<dbReference type="InterPro" id="IPR052369">
    <property type="entry name" value="UG_Glycosaminoglycan_Hydrolase"/>
</dbReference>
<dbReference type="InterPro" id="IPR012341">
    <property type="entry name" value="6hp_glycosidase-like_sf"/>
</dbReference>
<dbReference type="GO" id="GO:0052757">
    <property type="term" value="F:chondroitin hydrolase activity"/>
    <property type="evidence" value="ECO:0007669"/>
    <property type="project" value="TreeGrafter"/>
</dbReference>
<dbReference type="PANTHER" id="PTHR36845:SF1">
    <property type="entry name" value="HYDROLASE, PUTATIVE (AFU_ORTHOLOGUE AFUA_7G05090)-RELATED"/>
    <property type="match status" value="1"/>
</dbReference>
<evidence type="ECO:0000256" key="1">
    <source>
        <dbReference type="ARBA" id="ARBA00022801"/>
    </source>
</evidence>
<dbReference type="PANTHER" id="PTHR36845">
    <property type="entry name" value="HYDROLASE, PUTATIVE (AFU_ORTHOLOGUE AFUA_7G05090)-RELATED"/>
    <property type="match status" value="1"/>
</dbReference>
<accession>A0A382RHT0</accession>
<dbReference type="GO" id="GO:0000272">
    <property type="term" value="P:polysaccharide catabolic process"/>
    <property type="evidence" value="ECO:0007669"/>
    <property type="project" value="TreeGrafter"/>
</dbReference>
<gene>
    <name evidence="3" type="ORF">METZ01_LOCUS350087</name>
</gene>
<dbReference type="Gene3D" id="1.50.10.10">
    <property type="match status" value="1"/>
</dbReference>
<proteinExistence type="inferred from homology"/>